<keyword evidence="2 9" id="KW-0240">DNA-directed RNA polymerase</keyword>
<dbReference type="Gene3D" id="2.40.270.10">
    <property type="entry name" value="DNA-directed RNA polymerase, subunit 2, domain 6"/>
    <property type="match status" value="2"/>
</dbReference>
<organism evidence="16 18">
    <name type="scientific">Guillardia theta</name>
    <name type="common">Cryptophyte</name>
    <name type="synonym">Cryptomonas phi</name>
    <dbReference type="NCBI Taxonomy" id="55529"/>
    <lineage>
        <taxon>Eukaryota</taxon>
        <taxon>Cryptophyceae</taxon>
        <taxon>Pyrenomonadales</taxon>
        <taxon>Geminigeraceae</taxon>
        <taxon>Guillardia</taxon>
    </lineage>
</organism>
<dbReference type="InterPro" id="IPR007645">
    <property type="entry name" value="RNA_pol_Rpb2_3"/>
</dbReference>
<dbReference type="GO" id="GO:0000428">
    <property type="term" value="C:DNA-directed RNA polymerase complex"/>
    <property type="evidence" value="ECO:0007669"/>
    <property type="project" value="UniProtKB-KW"/>
</dbReference>
<evidence type="ECO:0000256" key="9">
    <source>
        <dbReference type="RuleBase" id="RU363031"/>
    </source>
</evidence>
<dbReference type="EC" id="2.7.7.6" evidence="9"/>
<dbReference type="SUPFAM" id="SSF64484">
    <property type="entry name" value="beta and beta-prime subunits of DNA dependent RNA-polymerase"/>
    <property type="match status" value="1"/>
</dbReference>
<dbReference type="InterPro" id="IPR007120">
    <property type="entry name" value="DNA-dir_RNAP_su2_dom"/>
</dbReference>
<evidence type="ECO:0000256" key="7">
    <source>
        <dbReference type="ARBA" id="ARBA00023163"/>
    </source>
</evidence>
<dbReference type="InterPro" id="IPR015712">
    <property type="entry name" value="DNA-dir_RNA_pol_su2"/>
</dbReference>
<feature type="domain" description="RNA polymerase Rpb2" evidence="15">
    <location>
        <begin position="510"/>
        <end position="571"/>
    </location>
</feature>
<reference evidence="17" key="2">
    <citation type="submission" date="2021-01" db="EMBL/GenBank/DDBJ databases">
        <authorList>
            <person name="Corre E."/>
            <person name="Pelletier E."/>
            <person name="Niang G."/>
            <person name="Scheremetjew M."/>
            <person name="Finn R."/>
            <person name="Kale V."/>
            <person name="Holt S."/>
            <person name="Cochrane G."/>
            <person name="Meng A."/>
            <person name="Brown T."/>
            <person name="Cohen L."/>
        </authorList>
    </citation>
    <scope>NUCLEOTIDE SEQUENCE</scope>
    <source>
        <strain evidence="17">CCMP 2712</strain>
    </source>
</reference>
<dbReference type="EMBL" id="AF083031">
    <property type="protein sequence ID" value="AAK39687.1"/>
    <property type="molecule type" value="Genomic_DNA"/>
</dbReference>
<dbReference type="InterPro" id="IPR007642">
    <property type="entry name" value="RNA_pol_Rpb2_2"/>
</dbReference>
<dbReference type="FunFam" id="2.40.270.10:FF:000011">
    <property type="entry name" value="DNA-directed RNA polymerase subunit beta"/>
    <property type="match status" value="1"/>
</dbReference>
<evidence type="ECO:0000256" key="8">
    <source>
        <dbReference type="RuleBase" id="RU000434"/>
    </source>
</evidence>
<dbReference type="InterPro" id="IPR007121">
    <property type="entry name" value="RNA_pol_bsu_CS"/>
</dbReference>
<dbReference type="Gene3D" id="2.40.50.150">
    <property type="match status" value="1"/>
</dbReference>
<evidence type="ECO:0000256" key="2">
    <source>
        <dbReference type="ARBA" id="ARBA00022478"/>
    </source>
</evidence>
<dbReference type="Pfam" id="PF04560">
    <property type="entry name" value="RNA_pol_Rpb2_7"/>
    <property type="match status" value="1"/>
</dbReference>
<dbReference type="InterPro" id="IPR007646">
    <property type="entry name" value="RNA_pol_Rpb2_4"/>
</dbReference>
<dbReference type="Pfam" id="PF04563">
    <property type="entry name" value="RNA_pol_Rpb2_1"/>
    <property type="match status" value="1"/>
</dbReference>
<evidence type="ECO:0000259" key="15">
    <source>
        <dbReference type="Pfam" id="PF04566"/>
    </source>
</evidence>
<evidence type="ECO:0000259" key="14">
    <source>
        <dbReference type="Pfam" id="PF04565"/>
    </source>
</evidence>
<dbReference type="PANTHER" id="PTHR20856">
    <property type="entry name" value="DNA-DIRECTED RNA POLYMERASE I SUBUNIT 2"/>
    <property type="match status" value="1"/>
</dbReference>
<gene>
    <name evidence="16" type="primary">rpc2</name>
    <name evidence="17" type="ORF">GTHE00462_LOCUS13988</name>
</gene>
<comment type="catalytic activity">
    <reaction evidence="9">
        <text>RNA(n) + a ribonucleoside 5'-triphosphate = RNA(n+1) + diphosphate</text>
        <dbReference type="Rhea" id="RHEA:21248"/>
        <dbReference type="Rhea" id="RHEA-COMP:14527"/>
        <dbReference type="Rhea" id="RHEA-COMP:17342"/>
        <dbReference type="ChEBI" id="CHEBI:33019"/>
        <dbReference type="ChEBI" id="CHEBI:61557"/>
        <dbReference type="ChEBI" id="CHEBI:140395"/>
        <dbReference type="EC" id="2.7.7.6"/>
    </reaction>
</comment>
<feature type="domain" description="RNA polymerase Rpb2" evidence="11">
    <location>
        <begin position="968"/>
        <end position="1045"/>
    </location>
</feature>
<dbReference type="RefSeq" id="XP_001713378.1">
    <property type="nucleotide sequence ID" value="XM_001713326.1"/>
</dbReference>
<dbReference type="InterPro" id="IPR007644">
    <property type="entry name" value="RNA_pol_bsu_protrusion"/>
</dbReference>
<evidence type="ECO:0000259" key="10">
    <source>
        <dbReference type="Pfam" id="PF00562"/>
    </source>
</evidence>
<feature type="domain" description="RNA polymerase beta subunit protrusion" evidence="13">
    <location>
        <begin position="11"/>
        <end position="382"/>
    </location>
</feature>
<keyword evidence="16" id="KW-0542">Nucleomorph</keyword>
<dbReference type="Pfam" id="PF00562">
    <property type="entry name" value="RNA_pol_Rpb2_6"/>
    <property type="match status" value="2"/>
</dbReference>
<protein>
    <recommendedName>
        <fullName evidence="9">DNA-directed RNA polymerase subunit beta</fullName>
        <ecNumber evidence="9">2.7.7.6</ecNumber>
    </recommendedName>
</protein>
<dbReference type="GO" id="GO:0003899">
    <property type="term" value="F:DNA-directed RNA polymerase activity"/>
    <property type="evidence" value="ECO:0007669"/>
    <property type="project" value="UniProtKB-EC"/>
</dbReference>
<evidence type="ECO:0000259" key="11">
    <source>
        <dbReference type="Pfam" id="PF04560"/>
    </source>
</evidence>
<dbReference type="Gene3D" id="3.90.1800.10">
    <property type="entry name" value="RNA polymerase alpha subunit dimerisation domain"/>
    <property type="match status" value="1"/>
</dbReference>
<keyword evidence="5" id="KW-0479">Metal-binding</keyword>
<comment type="similarity">
    <text evidence="1 8">Belongs to the RNA polymerase beta chain family.</text>
</comment>
<proteinExistence type="inferred from homology"/>
<feature type="domain" description="RNA polymerase Rpb2" evidence="14">
    <location>
        <begin position="409"/>
        <end position="473"/>
    </location>
</feature>
<dbReference type="GeneID" id="857160"/>
<dbReference type="Gene3D" id="3.90.1100.10">
    <property type="match status" value="2"/>
</dbReference>
<evidence type="ECO:0000256" key="3">
    <source>
        <dbReference type="ARBA" id="ARBA00022679"/>
    </source>
</evidence>
<dbReference type="InterPro" id="IPR007641">
    <property type="entry name" value="RNA_pol_Rpb2_7"/>
</dbReference>
<dbReference type="Proteomes" id="UP000242167">
    <property type="component" value="Nucleomorph 3"/>
</dbReference>
<dbReference type="Pfam" id="PF04561">
    <property type="entry name" value="RNA_pol_Rpb2_2"/>
    <property type="match status" value="1"/>
</dbReference>
<dbReference type="InterPro" id="IPR037033">
    <property type="entry name" value="DNA-dir_RNAP_su2_hyb_sf"/>
</dbReference>
<evidence type="ECO:0000259" key="13">
    <source>
        <dbReference type="Pfam" id="PF04563"/>
    </source>
</evidence>
<name>Q98S96_GUITH</name>
<feature type="domain" description="DNA-directed RNA polymerase subunit 2 hybrid-binding" evidence="10">
    <location>
        <begin position="640"/>
        <end position="777"/>
    </location>
</feature>
<geneLocation type="nucleomorph" evidence="16"/>
<dbReference type="EMBL" id="HBKN01017747">
    <property type="protein sequence ID" value="CAE2297068.1"/>
    <property type="molecule type" value="Transcribed_RNA"/>
</dbReference>
<dbReference type="GO" id="GO:0003677">
    <property type="term" value="F:DNA binding"/>
    <property type="evidence" value="ECO:0007669"/>
    <property type="project" value="InterPro"/>
</dbReference>
<dbReference type="GO" id="GO:0046872">
    <property type="term" value="F:metal ion binding"/>
    <property type="evidence" value="ECO:0007669"/>
    <property type="project" value="UniProtKB-KW"/>
</dbReference>
<keyword evidence="6" id="KW-0862">Zinc</keyword>
<evidence type="ECO:0000313" key="18">
    <source>
        <dbReference type="Proteomes" id="UP000242167"/>
    </source>
</evidence>
<accession>Q98S96</accession>
<keyword evidence="4 9" id="KW-0548">Nucleotidyltransferase</keyword>
<keyword evidence="7 9" id="KW-0804">Transcription</keyword>
<dbReference type="AlphaFoldDB" id="Q98S96"/>
<evidence type="ECO:0000256" key="1">
    <source>
        <dbReference type="ARBA" id="ARBA00006835"/>
    </source>
</evidence>
<dbReference type="Pfam" id="PF04565">
    <property type="entry name" value="RNA_pol_Rpb2_3"/>
    <property type="match status" value="1"/>
</dbReference>
<keyword evidence="3 9" id="KW-0808">Transferase</keyword>
<evidence type="ECO:0000256" key="5">
    <source>
        <dbReference type="ARBA" id="ARBA00022723"/>
    </source>
</evidence>
<sequence>MNLRLYLISRGLIWQQIESYNKLINYQLISILKKIENEIWNYNSFLEIKFINTSMSIGTFFEKNIGNTVTPFHSRIKDTTYSIDIYSDLFIRINNKKKFINNNLIFKIPLMLKCNRCILYGKKEDFYIKINECPLDPGGYFIIKGTEKVILIQEKLVLNRIGIEKDKSGNFYSYVISSYKKRNTKSFIIIKENKIYFRNKIFIEDIPIFIILKAFGFENNLDIIDLIGYEFESTLFYSLTESLKIGFVNQFQSVCYLMQKLDIRFIETNKITFFYNESNYQILDHILSHIIVNKNPVSQNLEKGIFMTMMIRKLLYALQIPDLLDSKDYYGNKRLELSGDLVEILLEDLLHKSWIESKKFIEKKKIEVNETIYHHFIKSDFISYGIENAFITGNWKINKYGIDKNGITQILSRLSFMSSFSMLLKTSSNFEKTRKSISPRNLHPTQWRFICTSDTPEGESCGLIKNLALLSHISIQENDYFLAKVCNILGVDSKLSSIKTIKNYLNMTKIFLNQKLIGFHQFPSKFLFCFRNMRRSNLIESSVSIYWDSTMKLIWILSDKGRLCRPLYIIENGILKSKKKHLKLYSKKIINWNILTKFGFIEYIDSNEENNTIIADSLKAINFRSSHLEISEGNILGISASLIPFSDHNQSPRNTYQCSMGKQSASFLGFNQNSRIDITLSLLIYPQKPILKTKILNLIGAGKCPTGINTCISIMSFTGYDVEDAIILNKSSVERGFFKTAFLRKTKIEISSFRHLTQLFSKVNHNNKEVFEFLNKSNNNNQKITSNLKYSDNLVVVKYGLDLTLAKFLIRECRNPEIGDKFSSRHGQKGICGFIKPQQDMPFSEKGICPDIIMNPHGFPSRMTIGKTIEIILSKSGCISGKFKDGSIFKKININTIVKSLRSFGFVSNGEDFMYNGITGNLINNQIYSGIVFYQRLKHMVKDKIHSRATGIKSKLTYQPVEGRSKGGGLRFGEMERDCLISFGASELALDRLLLNSDCYEAKFDKNSGIIHTSNSNTNVVAVKIPYACKLLLQELQSMNIIARLNFNN</sequence>
<comment type="function">
    <text evidence="9">DNA-dependent RNA polymerase catalyzes the transcription of DNA into RNA using the four ribonucleoside triphosphates as substrates.</text>
</comment>
<dbReference type="InterPro" id="IPR014724">
    <property type="entry name" value="RNA_pol_RPB2_OB-fold"/>
</dbReference>
<reference evidence="16 18" key="1">
    <citation type="journal article" date="2001" name="Nature">
        <title>The highly reduced genome of an enslaved algal nucleus.</title>
        <authorList>
            <person name="Douglas S."/>
            <person name="Zauner S."/>
            <person name="Fraunholz M."/>
            <person name="Beaton M."/>
            <person name="Penny S."/>
            <person name="Deng L."/>
            <person name="Wu X."/>
            <person name="Reith M."/>
            <person name="Cavalier-Smith T."/>
            <person name="Maier U."/>
        </authorList>
    </citation>
    <scope>NUCLEOTIDE SEQUENCE [LARGE SCALE GENOMIC DNA]</scope>
</reference>
<evidence type="ECO:0000313" key="16">
    <source>
        <dbReference type="EMBL" id="AAK39687.1"/>
    </source>
</evidence>
<feature type="domain" description="RNA polymerase Rpb2" evidence="12">
    <location>
        <begin position="159"/>
        <end position="336"/>
    </location>
</feature>
<dbReference type="PROSITE" id="PS01166">
    <property type="entry name" value="RNA_POL_BETA"/>
    <property type="match status" value="1"/>
</dbReference>
<dbReference type="GO" id="GO:0032549">
    <property type="term" value="F:ribonucleoside binding"/>
    <property type="evidence" value="ECO:0007669"/>
    <property type="project" value="InterPro"/>
</dbReference>
<feature type="domain" description="DNA-directed RNA polymerase subunit 2 hybrid-binding" evidence="10">
    <location>
        <begin position="803"/>
        <end position="966"/>
    </location>
</feature>
<evidence type="ECO:0000313" key="17">
    <source>
        <dbReference type="EMBL" id="CAE2297068.1"/>
    </source>
</evidence>
<dbReference type="GO" id="GO:0006351">
    <property type="term" value="P:DNA-templated transcription"/>
    <property type="evidence" value="ECO:0007669"/>
    <property type="project" value="InterPro"/>
</dbReference>
<dbReference type="CDD" id="cd00653">
    <property type="entry name" value="RNA_pol_B_RPB2"/>
    <property type="match status" value="1"/>
</dbReference>
<evidence type="ECO:0000259" key="12">
    <source>
        <dbReference type="Pfam" id="PF04561"/>
    </source>
</evidence>
<evidence type="ECO:0000256" key="4">
    <source>
        <dbReference type="ARBA" id="ARBA00022695"/>
    </source>
</evidence>
<dbReference type="Pfam" id="PF04566">
    <property type="entry name" value="RNA_pol_Rpb2_4"/>
    <property type="match status" value="1"/>
</dbReference>
<dbReference type="PIR" id="B90124">
    <property type="entry name" value="B90124"/>
</dbReference>
<evidence type="ECO:0000256" key="6">
    <source>
        <dbReference type="ARBA" id="ARBA00022833"/>
    </source>
</evidence>